<organism evidence="1 2">
    <name type="scientific">Roridomyces roridus</name>
    <dbReference type="NCBI Taxonomy" id="1738132"/>
    <lineage>
        <taxon>Eukaryota</taxon>
        <taxon>Fungi</taxon>
        <taxon>Dikarya</taxon>
        <taxon>Basidiomycota</taxon>
        <taxon>Agaricomycotina</taxon>
        <taxon>Agaricomycetes</taxon>
        <taxon>Agaricomycetidae</taxon>
        <taxon>Agaricales</taxon>
        <taxon>Marasmiineae</taxon>
        <taxon>Mycenaceae</taxon>
        <taxon>Roridomyces</taxon>
    </lineage>
</organism>
<dbReference type="AlphaFoldDB" id="A0AAD7BZ76"/>
<accession>A0AAD7BZ76</accession>
<sequence length="155" mass="17578">MVCLPISVVAVMASQTCTIAALTWWLYSSTRPWAPVSSSLNSPLVFDAFLRREDDGNEGDPNSLRPRLLPPVSTNPTFVSVQNADRPIFTGKLDYNCTFRWFRRNPLPKLHSSPISPLIIARLRDAQAELTIRGLFLRLAPVYIRRCRRQQLHGC</sequence>
<evidence type="ECO:0000313" key="1">
    <source>
        <dbReference type="EMBL" id="KAJ7634765.1"/>
    </source>
</evidence>
<gene>
    <name evidence="1" type="ORF">FB45DRAFT_473941</name>
</gene>
<keyword evidence="2" id="KW-1185">Reference proteome</keyword>
<evidence type="ECO:0000313" key="2">
    <source>
        <dbReference type="Proteomes" id="UP001221142"/>
    </source>
</evidence>
<proteinExistence type="predicted"/>
<reference evidence="1" key="1">
    <citation type="submission" date="2023-03" db="EMBL/GenBank/DDBJ databases">
        <title>Massive genome expansion in bonnet fungi (Mycena s.s.) driven by repeated elements and novel gene families across ecological guilds.</title>
        <authorList>
            <consortium name="Lawrence Berkeley National Laboratory"/>
            <person name="Harder C.B."/>
            <person name="Miyauchi S."/>
            <person name="Viragh M."/>
            <person name="Kuo A."/>
            <person name="Thoen E."/>
            <person name="Andreopoulos B."/>
            <person name="Lu D."/>
            <person name="Skrede I."/>
            <person name="Drula E."/>
            <person name="Henrissat B."/>
            <person name="Morin E."/>
            <person name="Kohler A."/>
            <person name="Barry K."/>
            <person name="LaButti K."/>
            <person name="Morin E."/>
            <person name="Salamov A."/>
            <person name="Lipzen A."/>
            <person name="Mereny Z."/>
            <person name="Hegedus B."/>
            <person name="Baldrian P."/>
            <person name="Stursova M."/>
            <person name="Weitz H."/>
            <person name="Taylor A."/>
            <person name="Grigoriev I.V."/>
            <person name="Nagy L.G."/>
            <person name="Martin F."/>
            <person name="Kauserud H."/>
        </authorList>
    </citation>
    <scope>NUCLEOTIDE SEQUENCE</scope>
    <source>
        <strain evidence="1">9284</strain>
    </source>
</reference>
<name>A0AAD7BZ76_9AGAR</name>
<comment type="caution">
    <text evidence="1">The sequence shown here is derived from an EMBL/GenBank/DDBJ whole genome shotgun (WGS) entry which is preliminary data.</text>
</comment>
<dbReference type="EMBL" id="JARKIF010000007">
    <property type="protein sequence ID" value="KAJ7634765.1"/>
    <property type="molecule type" value="Genomic_DNA"/>
</dbReference>
<dbReference type="Proteomes" id="UP001221142">
    <property type="component" value="Unassembled WGS sequence"/>
</dbReference>
<protein>
    <submittedName>
        <fullName evidence="1">Uncharacterized protein</fullName>
    </submittedName>
</protein>